<feature type="transmembrane region" description="Helical" evidence="15">
    <location>
        <begin position="122"/>
        <end position="146"/>
    </location>
</feature>
<dbReference type="OrthoDB" id="10262235at2759"/>
<accession>A0A0D1ZTE3</accession>
<feature type="transmembrane region" description="Helical" evidence="15">
    <location>
        <begin position="322"/>
        <end position="343"/>
    </location>
</feature>
<dbReference type="PANTHER" id="PTHR21257:SF52">
    <property type="entry name" value="DELTA(14)-STEROL REDUCTASE TM7SF2"/>
    <property type="match status" value="1"/>
</dbReference>
<dbReference type="GO" id="GO:0050613">
    <property type="term" value="F:Delta14-sterol reductase activity"/>
    <property type="evidence" value="ECO:0007669"/>
    <property type="project" value="UniProtKB-ARBA"/>
</dbReference>
<feature type="transmembrane region" description="Helical" evidence="15">
    <location>
        <begin position="261"/>
        <end position="278"/>
    </location>
</feature>
<feature type="transmembrane region" description="Helical" evidence="15">
    <location>
        <begin position="290"/>
        <end position="310"/>
    </location>
</feature>
<evidence type="ECO:0000256" key="7">
    <source>
        <dbReference type="ARBA" id="ARBA00022989"/>
    </source>
</evidence>
<keyword evidence="4 15" id="KW-0812">Transmembrane</keyword>
<evidence type="ECO:0000256" key="5">
    <source>
        <dbReference type="ARBA" id="ARBA00022857"/>
    </source>
</evidence>
<keyword evidence="9 15" id="KW-0756">Sterol biosynthesis</keyword>
<dbReference type="RefSeq" id="XP_016236238.1">
    <property type="nucleotide sequence ID" value="XM_016380411.1"/>
</dbReference>
<dbReference type="FunFam" id="1.20.120.1630:FF:000008">
    <property type="entry name" value="C-14 sterol reductase"/>
    <property type="match status" value="1"/>
</dbReference>
<dbReference type="GO" id="GO:0006696">
    <property type="term" value="P:ergosterol biosynthetic process"/>
    <property type="evidence" value="ECO:0007669"/>
    <property type="project" value="TreeGrafter"/>
</dbReference>
<feature type="transmembrane region" description="Helical" evidence="15">
    <location>
        <begin position="431"/>
        <end position="451"/>
    </location>
</feature>
<evidence type="ECO:0000313" key="16">
    <source>
        <dbReference type="EMBL" id="KIW16022.1"/>
    </source>
</evidence>
<feature type="transmembrane region" description="Helical" evidence="15">
    <location>
        <begin position="153"/>
        <end position="175"/>
    </location>
</feature>
<keyword evidence="5" id="KW-0521">NADP</keyword>
<evidence type="ECO:0000256" key="12">
    <source>
        <dbReference type="ARBA" id="ARBA00023166"/>
    </source>
</evidence>
<gene>
    <name evidence="16" type="ORF">PV08_06073</name>
</gene>
<dbReference type="PROSITE" id="PS01017">
    <property type="entry name" value="STEROL_REDUCT_1"/>
    <property type="match status" value="1"/>
</dbReference>
<evidence type="ECO:0000256" key="1">
    <source>
        <dbReference type="ARBA" id="ARBA00004477"/>
    </source>
</evidence>
<dbReference type="InterPro" id="IPR018083">
    <property type="entry name" value="Sterol_reductase_CS"/>
</dbReference>
<feature type="transmembrane region" description="Helical" evidence="15">
    <location>
        <begin position="20"/>
        <end position="49"/>
    </location>
</feature>
<dbReference type="AlphaFoldDB" id="A0A0D1ZTE3"/>
<reference evidence="16 17" key="1">
    <citation type="submission" date="2015-01" db="EMBL/GenBank/DDBJ databases">
        <title>The Genome Sequence of Exophiala spinifera CBS89968.</title>
        <authorList>
            <consortium name="The Broad Institute Genomics Platform"/>
            <person name="Cuomo C."/>
            <person name="de Hoog S."/>
            <person name="Gorbushina A."/>
            <person name="Stielow B."/>
            <person name="Teixiera M."/>
            <person name="Abouelleil A."/>
            <person name="Chapman S.B."/>
            <person name="Priest M."/>
            <person name="Young S.K."/>
            <person name="Wortman J."/>
            <person name="Nusbaum C."/>
            <person name="Birren B."/>
        </authorList>
    </citation>
    <scope>NUCLEOTIDE SEQUENCE [LARGE SCALE GENOMIC DNA]</scope>
    <source>
        <strain evidence="16 17">CBS 89968</strain>
    </source>
</reference>
<dbReference type="HOGENOM" id="CLU_015631_0_3_1"/>
<dbReference type="VEuPathDB" id="FungiDB:PV08_06073"/>
<keyword evidence="10 15" id="KW-0443">Lipid metabolism</keyword>
<protein>
    <recommendedName>
        <fullName evidence="15">Delta(14)-sterol reductase</fullName>
    </recommendedName>
    <alternativeName>
        <fullName evidence="15">C-14 sterol reductase</fullName>
    </alternativeName>
    <alternativeName>
        <fullName evidence="15">Sterol C14-reductase</fullName>
    </alternativeName>
</protein>
<organism evidence="16 17">
    <name type="scientific">Exophiala spinifera</name>
    <dbReference type="NCBI Taxonomy" id="91928"/>
    <lineage>
        <taxon>Eukaryota</taxon>
        <taxon>Fungi</taxon>
        <taxon>Dikarya</taxon>
        <taxon>Ascomycota</taxon>
        <taxon>Pezizomycotina</taxon>
        <taxon>Eurotiomycetes</taxon>
        <taxon>Chaetothyriomycetidae</taxon>
        <taxon>Chaetothyriales</taxon>
        <taxon>Herpotrichiellaceae</taxon>
        <taxon>Exophiala</taxon>
    </lineage>
</organism>
<comment type="similarity">
    <text evidence="2 15">Belongs to the ERG4/ERG24 family.</text>
</comment>
<name>A0A0D1ZTE3_9EURO</name>
<keyword evidence="6 15" id="KW-0752">Steroid biosynthesis</keyword>
<dbReference type="GO" id="GO:0005789">
    <property type="term" value="C:endoplasmic reticulum membrane"/>
    <property type="evidence" value="ECO:0007669"/>
    <property type="project" value="UniProtKB-SubCell"/>
</dbReference>
<proteinExistence type="inferred from homology"/>
<dbReference type="GeneID" id="27333156"/>
<evidence type="ECO:0000256" key="4">
    <source>
        <dbReference type="ARBA" id="ARBA00022692"/>
    </source>
</evidence>
<evidence type="ECO:0000256" key="15">
    <source>
        <dbReference type="RuleBase" id="RU369120"/>
    </source>
</evidence>
<dbReference type="EMBL" id="KN847495">
    <property type="protein sequence ID" value="KIW16022.1"/>
    <property type="molecule type" value="Genomic_DNA"/>
</dbReference>
<keyword evidence="13 15" id="KW-0753">Steroid metabolism</keyword>
<feature type="transmembrane region" description="Helical" evidence="15">
    <location>
        <begin position="391"/>
        <end position="411"/>
    </location>
</feature>
<evidence type="ECO:0000256" key="3">
    <source>
        <dbReference type="ARBA" id="ARBA00022516"/>
    </source>
</evidence>
<keyword evidence="3 15" id="KW-0444">Lipid biosynthesis</keyword>
<dbReference type="STRING" id="91928.A0A0D1ZTE3"/>
<keyword evidence="7 15" id="KW-1133">Transmembrane helix</keyword>
<keyword evidence="8 15" id="KW-0560">Oxidoreductase</keyword>
<dbReference type="PANTHER" id="PTHR21257">
    <property type="entry name" value="DELTA(14)-STEROL REDUCTASE"/>
    <property type="match status" value="1"/>
</dbReference>
<evidence type="ECO:0000256" key="8">
    <source>
        <dbReference type="ARBA" id="ARBA00023002"/>
    </source>
</evidence>
<evidence type="ECO:0000256" key="14">
    <source>
        <dbReference type="ARBA" id="ARBA00029435"/>
    </source>
</evidence>
<evidence type="ECO:0000313" key="17">
    <source>
        <dbReference type="Proteomes" id="UP000053328"/>
    </source>
</evidence>
<sequence length="485" mass="54295">MGVTPASKPHYEFLGPPGAAFIVFVLPLLTYATVFLCNDVSGCPAPGLLSPSTLTLDKLKSQIPWPEDGLLGLFDAGVFAWTLSYYGISLLLHFILPGEEVDGVVLNNGGRHHYKFNAWSSAWLTMAGLAVGTAIQGADFVVWTFIWDNFPQLLTANLVIAYALSAAVYLASFSIPHPGEPNPDNRELAPGGCTGNILYDFFIGRELNPRFRLPRWIPIAGGQVLDVKVFMEIRPGLLGYIILDLAFIAHQYKEHGYVTDSILLITLFQAFYVFDGLYMEPALLTTIDVIADGFGFMLAFGDIVWLPFIYSLPARYLAVYPLSLGLTGIATVLAIQGVGYYIFRSSNNQKNRFRTDPNDPRVSHLETITTETGSKLIVSGWWGRARHINYFGDWIMGFSYCTPTGIAGYVIHKYTNPVTGAVTRELTQGPARGWGMIFTYFYIVYFGVLLVHRELRDEEKCQKKYGKDYERYCKRVRWRIIPGIY</sequence>
<keyword evidence="11 15" id="KW-0472">Membrane</keyword>
<evidence type="ECO:0000256" key="13">
    <source>
        <dbReference type="ARBA" id="ARBA00023221"/>
    </source>
</evidence>
<dbReference type="Pfam" id="PF01222">
    <property type="entry name" value="ERG4_ERG24"/>
    <property type="match status" value="1"/>
</dbReference>
<dbReference type="InterPro" id="IPR001171">
    <property type="entry name" value="ERG24_DHCR-like"/>
</dbReference>
<keyword evidence="17" id="KW-1185">Reference proteome</keyword>
<comment type="pathway">
    <text evidence="14">Steroid metabolism; ergosterol biosynthesis.</text>
</comment>
<feature type="transmembrane region" description="Helical" evidence="15">
    <location>
        <begin position="70"/>
        <end position="96"/>
    </location>
</feature>
<evidence type="ECO:0000256" key="10">
    <source>
        <dbReference type="ARBA" id="ARBA00023098"/>
    </source>
</evidence>
<evidence type="ECO:0000256" key="6">
    <source>
        <dbReference type="ARBA" id="ARBA00022955"/>
    </source>
</evidence>
<comment type="subcellular location">
    <subcellularLocation>
        <location evidence="1">Endoplasmic reticulum membrane</location>
        <topology evidence="1">Multi-pass membrane protein</topology>
    </subcellularLocation>
</comment>
<evidence type="ECO:0000256" key="2">
    <source>
        <dbReference type="ARBA" id="ARBA00005402"/>
    </source>
</evidence>
<dbReference type="Proteomes" id="UP000053328">
    <property type="component" value="Unassembled WGS sequence"/>
</dbReference>
<dbReference type="Gene3D" id="1.20.120.1630">
    <property type="match status" value="1"/>
</dbReference>
<evidence type="ECO:0000256" key="11">
    <source>
        <dbReference type="ARBA" id="ARBA00023136"/>
    </source>
</evidence>
<keyword evidence="12 15" id="KW-1207">Sterol metabolism</keyword>
<evidence type="ECO:0000256" key="9">
    <source>
        <dbReference type="ARBA" id="ARBA00023011"/>
    </source>
</evidence>